<dbReference type="EMBL" id="WGGD01000005">
    <property type="protein sequence ID" value="MUN28459.1"/>
    <property type="molecule type" value="Genomic_DNA"/>
</dbReference>
<reference evidence="2 3" key="1">
    <citation type="submission" date="2019-10" db="EMBL/GenBank/DDBJ databases">
        <title>Sequencing and Assembly of Multiple Reported Metal-Biooxidizing Members of the Extremely Thermoacidophilic Archaeal Family Sulfolobaceae.</title>
        <authorList>
            <person name="Counts J.A."/>
            <person name="Kelly R.M."/>
        </authorList>
    </citation>
    <scope>NUCLEOTIDE SEQUENCE [LARGE SCALE GENOMIC DNA]</scope>
    <source>
        <strain evidence="2 3">DSM 6482</strain>
    </source>
</reference>
<proteinExistence type="predicted"/>
<dbReference type="InterPro" id="IPR027417">
    <property type="entry name" value="P-loop_NTPase"/>
</dbReference>
<organism evidence="2 3">
    <name type="scientific">Sulfuracidifex metallicus DSM 6482 = JCM 9184</name>
    <dbReference type="NCBI Taxonomy" id="523847"/>
    <lineage>
        <taxon>Archaea</taxon>
        <taxon>Thermoproteota</taxon>
        <taxon>Thermoprotei</taxon>
        <taxon>Sulfolobales</taxon>
        <taxon>Sulfolobaceae</taxon>
        <taxon>Sulfuracidifex</taxon>
    </lineage>
</organism>
<dbReference type="InterPro" id="IPR002789">
    <property type="entry name" value="HerA_central"/>
</dbReference>
<evidence type="ECO:0000313" key="3">
    <source>
        <dbReference type="Proteomes" id="UP000470772"/>
    </source>
</evidence>
<evidence type="ECO:0000313" key="2">
    <source>
        <dbReference type="EMBL" id="MUN28459.1"/>
    </source>
</evidence>
<dbReference type="RefSeq" id="WP_054838015.1">
    <property type="nucleotide sequence ID" value="NZ_BBBY01000004.1"/>
</dbReference>
<comment type="caution">
    <text evidence="2">The sequence shown here is derived from an EMBL/GenBank/DDBJ whole genome shotgun (WGS) entry which is preliminary data.</text>
</comment>
<dbReference type="InterPro" id="IPR051162">
    <property type="entry name" value="T4SS_component"/>
</dbReference>
<feature type="domain" description="Helicase HerA central" evidence="1">
    <location>
        <begin position="155"/>
        <end position="418"/>
    </location>
</feature>
<dbReference type="PANTHER" id="PTHR30121:SF11">
    <property type="entry name" value="AAA+ ATPASE DOMAIN-CONTAINING PROTEIN"/>
    <property type="match status" value="1"/>
</dbReference>
<dbReference type="Gene3D" id="3.40.50.300">
    <property type="entry name" value="P-loop containing nucleotide triphosphate hydrolases"/>
    <property type="match status" value="2"/>
</dbReference>
<dbReference type="PANTHER" id="PTHR30121">
    <property type="entry name" value="UNCHARACTERIZED PROTEIN YJGR-RELATED"/>
    <property type="match status" value="1"/>
</dbReference>
<gene>
    <name evidence="2" type="ORF">GC250_03025</name>
</gene>
<evidence type="ECO:0000259" key="1">
    <source>
        <dbReference type="Pfam" id="PF01935"/>
    </source>
</evidence>
<dbReference type="Proteomes" id="UP000470772">
    <property type="component" value="Unassembled WGS sequence"/>
</dbReference>
<keyword evidence="3" id="KW-1185">Reference proteome</keyword>
<dbReference type="SUPFAM" id="SSF52540">
    <property type="entry name" value="P-loop containing nucleoside triphosphate hydrolases"/>
    <property type="match status" value="1"/>
</dbReference>
<name>A0A6A9QK34_SULME</name>
<protein>
    <submittedName>
        <fullName evidence="2">DUF87 domain-containing protein</fullName>
    </submittedName>
</protein>
<accession>A0A6A9QK34</accession>
<dbReference type="OrthoDB" id="107033at2157"/>
<dbReference type="AlphaFoldDB" id="A0A6A9QK34"/>
<dbReference type="Pfam" id="PF01935">
    <property type="entry name" value="DUF87"/>
    <property type="match status" value="1"/>
</dbReference>
<sequence>MDLMGKLRDVKVITRQTADGRGSISFRSYVIEFPFSRSQINVGKLLYTPTIEKGKFLLLEVADFQPFHYGMVNLDPSIPLTIRREVMKGVEESWEKENPMEAWVDVYAYPIGYIMELSNSPKFIKGYLPPLPGSTVRILDETTYKSFVCYDGPSLGKIYGENMDITINLKRAIGYHIGIFAFTGSGKSNLSSLLVRKILSNCPNTKIVVFDVSMEYSVLLNDIISKYNSRIISTDRIPFSEEEAKKRFFRSHVIPEEILDLKKKMGENLGKIFRQGKMKQLYVPPQGTLYMTYGDLVDMVRTQAEDKYTAVSLKPVFYSMLTSLDKFMRENKLSREDLVDDRILPLLEETEKLAKDSHARENASIFTFILSLRSYVSIDMSENEEYDIEKVAIEILEDSPESPRLFVIELPNLDEGRQIVSSIIENVYARRKRSYSTDPKVLFIIDEAQEFIPYDTKSRGNSEASSSSIEKLLRHGRKYYLNALISTQRLAYLNTNVLQQLHTYFISTLPRPYDRQLVAETFGISDSLLDRTLDLESGQWLLVSFKAALPHDVPVFFTAENNLDILRKEMS</sequence>